<protein>
    <submittedName>
        <fullName evidence="1">Uncharacterized protein</fullName>
    </submittedName>
</protein>
<evidence type="ECO:0000313" key="1">
    <source>
        <dbReference type="EMBL" id="RJF87728.1"/>
    </source>
</evidence>
<dbReference type="EMBL" id="QYUK01000011">
    <property type="protein sequence ID" value="RJF87728.1"/>
    <property type="molecule type" value="Genomic_DNA"/>
</dbReference>
<sequence>MSYAFGIHGDFDTAPHPLVYWRLTPSGFATAPELQKVGADGLPALFAQCRSTGRDEYGNPSCGEYVFQPRTDEALIASITREVSVQASADPDAIFRYPFADAIAGIAEGRAALVFDALAKAKAPPAVARRLVQTVAARRYWPEILALNGVEAMLTPLASDGHAVGAAIAGDRPLLPLGRYGGPTLGFVDLACNSDGHVRLLDAFGGGLGELTMIGCPRVEVPNSLLFNEAATGEAWPAAVVATGQDGGRGIVAITAQGGLVVPLDDDTIEVAGFTDEDKDGKAETVDLVSGDRRASCPLTDVAAAMGCIDQFPAAE</sequence>
<accession>A0A418WCR8</accession>
<dbReference type="OrthoDB" id="7291495at2"/>
<evidence type="ECO:0000313" key="2">
    <source>
        <dbReference type="Proteomes" id="UP000284605"/>
    </source>
</evidence>
<reference evidence="1 2" key="1">
    <citation type="submission" date="2018-09" db="EMBL/GenBank/DDBJ databases">
        <authorList>
            <person name="Zhu H."/>
        </authorList>
    </citation>
    <scope>NUCLEOTIDE SEQUENCE [LARGE SCALE GENOMIC DNA]</scope>
    <source>
        <strain evidence="1 2">K1W22B-8</strain>
    </source>
</reference>
<keyword evidence="2" id="KW-1185">Reference proteome</keyword>
<proteinExistence type="predicted"/>
<organism evidence="1 2">
    <name type="scientific">Oleomonas cavernae</name>
    <dbReference type="NCBI Taxonomy" id="2320859"/>
    <lineage>
        <taxon>Bacteria</taxon>
        <taxon>Pseudomonadati</taxon>
        <taxon>Pseudomonadota</taxon>
        <taxon>Alphaproteobacteria</taxon>
        <taxon>Acetobacterales</taxon>
        <taxon>Acetobacteraceae</taxon>
        <taxon>Oleomonas</taxon>
    </lineage>
</organism>
<dbReference type="RefSeq" id="WP_119778365.1">
    <property type="nucleotide sequence ID" value="NZ_QYUK01000011.1"/>
</dbReference>
<dbReference type="AlphaFoldDB" id="A0A418WCR8"/>
<name>A0A418WCR8_9PROT</name>
<gene>
    <name evidence="1" type="ORF">D3874_12420</name>
</gene>
<dbReference type="Proteomes" id="UP000284605">
    <property type="component" value="Unassembled WGS sequence"/>
</dbReference>
<comment type="caution">
    <text evidence="1">The sequence shown here is derived from an EMBL/GenBank/DDBJ whole genome shotgun (WGS) entry which is preliminary data.</text>
</comment>